<dbReference type="InterPro" id="IPR006357">
    <property type="entry name" value="HAD-SF_hydro_IIA"/>
</dbReference>
<dbReference type="Gene3D" id="3.40.50.1000">
    <property type="entry name" value="HAD superfamily/HAD-like"/>
    <property type="match status" value="2"/>
</dbReference>
<dbReference type="NCBIfam" id="TIGR01460">
    <property type="entry name" value="HAD-SF-IIA"/>
    <property type="match status" value="1"/>
</dbReference>
<keyword evidence="2" id="KW-1185">Reference proteome</keyword>
<dbReference type="SUPFAM" id="SSF56784">
    <property type="entry name" value="HAD-like"/>
    <property type="match status" value="1"/>
</dbReference>
<organism evidence="1 2">
    <name type="scientific">Coccomyxa viridis</name>
    <dbReference type="NCBI Taxonomy" id="1274662"/>
    <lineage>
        <taxon>Eukaryota</taxon>
        <taxon>Viridiplantae</taxon>
        <taxon>Chlorophyta</taxon>
        <taxon>core chlorophytes</taxon>
        <taxon>Trebouxiophyceae</taxon>
        <taxon>Trebouxiophyceae incertae sedis</taxon>
        <taxon>Coccomyxaceae</taxon>
        <taxon>Coccomyxa</taxon>
    </lineage>
</organism>
<dbReference type="PANTHER" id="PTHR19288">
    <property type="entry name" value="4-NITROPHENYLPHOSPHATASE-RELATED"/>
    <property type="match status" value="1"/>
</dbReference>
<dbReference type="Pfam" id="PF13242">
    <property type="entry name" value="Hydrolase_like"/>
    <property type="match status" value="1"/>
</dbReference>
<reference evidence="1 2" key="1">
    <citation type="submission" date="2024-06" db="EMBL/GenBank/DDBJ databases">
        <authorList>
            <person name="Kraege A."/>
            <person name="Thomma B."/>
        </authorList>
    </citation>
    <scope>NUCLEOTIDE SEQUENCE [LARGE SCALE GENOMIC DNA]</scope>
</reference>
<dbReference type="PANTHER" id="PTHR19288:SF90">
    <property type="entry name" value="OS08G0542600 PROTEIN"/>
    <property type="match status" value="1"/>
</dbReference>
<dbReference type="EMBL" id="CAXHTA020000012">
    <property type="protein sequence ID" value="CAL5225478.1"/>
    <property type="molecule type" value="Genomic_DNA"/>
</dbReference>
<dbReference type="Proteomes" id="UP001497392">
    <property type="component" value="Unassembled WGS sequence"/>
</dbReference>
<evidence type="ECO:0000313" key="2">
    <source>
        <dbReference type="Proteomes" id="UP001497392"/>
    </source>
</evidence>
<evidence type="ECO:0000313" key="1">
    <source>
        <dbReference type="EMBL" id="CAL5225478.1"/>
    </source>
</evidence>
<dbReference type="Pfam" id="PF13344">
    <property type="entry name" value="Hydrolase_6"/>
    <property type="match status" value="1"/>
</dbReference>
<accession>A0ABP1G4V7</accession>
<dbReference type="InterPro" id="IPR023214">
    <property type="entry name" value="HAD_sf"/>
</dbReference>
<proteinExistence type="predicted"/>
<gene>
    <name evidence="1" type="primary">g8300</name>
    <name evidence="1" type="ORF">VP750_LOCUS7137</name>
</gene>
<dbReference type="InterPro" id="IPR006356">
    <property type="entry name" value="HAD-SF_hydro_IIA_hyp3"/>
</dbReference>
<sequence>MPRSRSIACSQASYIAIESIRQIPDTYKAVLLDQFGVLHDGQKPYPGSIEAVKALAESGRKILIISNSSRRSSGALGKLEKMGFPKDAFFGAITSGEVCHQALQNRPDDFYRSLGKRCVHITWGARGAISLGDLDVEVVESIDEAEFLLAHGTECLGSAGDAEPREASLDEIRAVLEQGAKRDLPLLIANPDIVTVSGSGLIVMPGTFGRWYKEMGGQVVLLGKPASAIYEVALEMLEVQDPKQVLAIGDSMEHDIAGAQAAGCDSLFVAGGIHAEEAGVQQNQQEMKREGMEKLFSEHSTEPTFAISYLQC</sequence>
<dbReference type="InterPro" id="IPR036412">
    <property type="entry name" value="HAD-like_sf"/>
</dbReference>
<dbReference type="NCBIfam" id="TIGR01459">
    <property type="entry name" value="HAD-SF-IIA-hyp4"/>
    <property type="match status" value="1"/>
</dbReference>
<comment type="caution">
    <text evidence="1">The sequence shown here is derived from an EMBL/GenBank/DDBJ whole genome shotgun (WGS) entry which is preliminary data.</text>
</comment>
<name>A0ABP1G4V7_9CHLO</name>
<protein>
    <submittedName>
        <fullName evidence="1">G8300 protein</fullName>
    </submittedName>
</protein>